<name>A0A7X2ZTM6_9FLAO</name>
<reference evidence="19 20" key="1">
    <citation type="journal article" date="2019" name="Mar. Drugs">
        <title>Comparative Genomics and CAZyme Genome Repertoires of Marine Zobellia amurskyensis KMM 3526(T) and Zobellia laminariae KMM 3676(T).</title>
        <authorList>
            <person name="Chernysheva N."/>
            <person name="Bystritskaya E."/>
            <person name="Stenkova A."/>
            <person name="Golovkin I."/>
            <person name="Nedashkovskaya O."/>
            <person name="Isaeva M."/>
        </authorList>
    </citation>
    <scope>NUCLEOTIDE SEQUENCE [LARGE SCALE GENOMIC DNA]</scope>
    <source>
        <strain evidence="19 20">KMM 3526</strain>
    </source>
</reference>
<keyword evidence="13 14" id="KW-0998">Cell outer membrane</keyword>
<gene>
    <name evidence="19" type="ORF">D9O36_10035</name>
</gene>
<evidence type="ECO:0000256" key="8">
    <source>
        <dbReference type="ARBA" id="ARBA00023004"/>
    </source>
</evidence>
<evidence type="ECO:0000256" key="4">
    <source>
        <dbReference type="ARBA" id="ARBA00022452"/>
    </source>
</evidence>
<keyword evidence="7 16" id="KW-0732">Signal</keyword>
<keyword evidence="11 14" id="KW-0472">Membrane</keyword>
<dbReference type="InterPro" id="IPR036942">
    <property type="entry name" value="Beta-barrel_TonB_sf"/>
</dbReference>
<comment type="caution">
    <text evidence="19">The sequence shown here is derived from an EMBL/GenBank/DDBJ whole genome shotgun (WGS) entry which is preliminary data.</text>
</comment>
<dbReference type="InterPro" id="IPR012910">
    <property type="entry name" value="Plug_dom"/>
</dbReference>
<evidence type="ECO:0000256" key="11">
    <source>
        <dbReference type="ARBA" id="ARBA00023136"/>
    </source>
</evidence>
<evidence type="ECO:0000256" key="16">
    <source>
        <dbReference type="SAM" id="SignalP"/>
    </source>
</evidence>
<dbReference type="PANTHER" id="PTHR32552">
    <property type="entry name" value="FERRICHROME IRON RECEPTOR-RELATED"/>
    <property type="match status" value="1"/>
</dbReference>
<dbReference type="InterPro" id="IPR039426">
    <property type="entry name" value="TonB-dep_rcpt-like"/>
</dbReference>
<proteinExistence type="inferred from homology"/>
<dbReference type="InterPro" id="IPR010105">
    <property type="entry name" value="TonB_sidphr_rcpt"/>
</dbReference>
<dbReference type="Gene3D" id="2.40.170.20">
    <property type="entry name" value="TonB-dependent receptor, beta-barrel domain"/>
    <property type="match status" value="1"/>
</dbReference>
<evidence type="ECO:0000313" key="19">
    <source>
        <dbReference type="EMBL" id="MUH36180.1"/>
    </source>
</evidence>
<protein>
    <submittedName>
        <fullName evidence="19">TonB-dependent receptor</fullName>
    </submittedName>
</protein>
<dbReference type="Proteomes" id="UP000540519">
    <property type="component" value="Unassembled WGS sequence"/>
</dbReference>
<dbReference type="EMBL" id="RCNR01000015">
    <property type="protein sequence ID" value="MUH36180.1"/>
    <property type="molecule type" value="Genomic_DNA"/>
</dbReference>
<evidence type="ECO:0000256" key="13">
    <source>
        <dbReference type="ARBA" id="ARBA00023237"/>
    </source>
</evidence>
<feature type="chain" id="PRO_5030809578" evidence="16">
    <location>
        <begin position="20"/>
        <end position="835"/>
    </location>
</feature>
<dbReference type="OrthoDB" id="9775095at2"/>
<dbReference type="SUPFAM" id="SSF56935">
    <property type="entry name" value="Porins"/>
    <property type="match status" value="1"/>
</dbReference>
<dbReference type="Gene3D" id="2.170.130.10">
    <property type="entry name" value="TonB-dependent receptor, plug domain"/>
    <property type="match status" value="1"/>
</dbReference>
<feature type="domain" description="TonB-dependent receptor-like beta-barrel" evidence="17">
    <location>
        <begin position="418"/>
        <end position="804"/>
    </location>
</feature>
<keyword evidence="20" id="KW-1185">Reference proteome</keyword>
<dbReference type="InterPro" id="IPR008969">
    <property type="entry name" value="CarboxyPept-like_regulatory"/>
</dbReference>
<dbReference type="Pfam" id="PF07715">
    <property type="entry name" value="Plug"/>
    <property type="match status" value="1"/>
</dbReference>
<dbReference type="SUPFAM" id="SSF49464">
    <property type="entry name" value="Carboxypeptidase regulatory domain-like"/>
    <property type="match status" value="1"/>
</dbReference>
<evidence type="ECO:0000256" key="7">
    <source>
        <dbReference type="ARBA" id="ARBA00022729"/>
    </source>
</evidence>
<keyword evidence="10 15" id="KW-0798">TonB box</keyword>
<evidence type="ECO:0000256" key="15">
    <source>
        <dbReference type="RuleBase" id="RU003357"/>
    </source>
</evidence>
<dbReference type="GO" id="GO:0015891">
    <property type="term" value="P:siderophore transport"/>
    <property type="evidence" value="ECO:0007669"/>
    <property type="project" value="InterPro"/>
</dbReference>
<evidence type="ECO:0000256" key="1">
    <source>
        <dbReference type="ARBA" id="ARBA00004571"/>
    </source>
</evidence>
<organism evidence="19 20">
    <name type="scientific">Zobellia amurskyensis</name>
    <dbReference type="NCBI Taxonomy" id="248905"/>
    <lineage>
        <taxon>Bacteria</taxon>
        <taxon>Pseudomonadati</taxon>
        <taxon>Bacteroidota</taxon>
        <taxon>Flavobacteriia</taxon>
        <taxon>Flavobacteriales</taxon>
        <taxon>Flavobacteriaceae</taxon>
        <taxon>Zobellia</taxon>
    </lineage>
</organism>
<evidence type="ECO:0000256" key="9">
    <source>
        <dbReference type="ARBA" id="ARBA00023065"/>
    </source>
</evidence>
<dbReference type="GO" id="GO:0009279">
    <property type="term" value="C:cell outer membrane"/>
    <property type="evidence" value="ECO:0007669"/>
    <property type="project" value="UniProtKB-SubCell"/>
</dbReference>
<evidence type="ECO:0000256" key="14">
    <source>
        <dbReference type="PROSITE-ProRule" id="PRU01360"/>
    </source>
</evidence>
<dbReference type="NCBIfam" id="TIGR01783">
    <property type="entry name" value="TonB-siderophor"/>
    <property type="match status" value="1"/>
</dbReference>
<evidence type="ECO:0000256" key="6">
    <source>
        <dbReference type="ARBA" id="ARBA00022692"/>
    </source>
</evidence>
<evidence type="ECO:0000256" key="3">
    <source>
        <dbReference type="ARBA" id="ARBA00022448"/>
    </source>
</evidence>
<keyword evidence="5" id="KW-0410">Iron transport</keyword>
<feature type="signal peptide" evidence="16">
    <location>
        <begin position="1"/>
        <end position="19"/>
    </location>
</feature>
<evidence type="ECO:0000259" key="18">
    <source>
        <dbReference type="Pfam" id="PF07715"/>
    </source>
</evidence>
<dbReference type="InterPro" id="IPR037066">
    <property type="entry name" value="Plug_dom_sf"/>
</dbReference>
<dbReference type="Pfam" id="PF13620">
    <property type="entry name" value="CarboxypepD_reg"/>
    <property type="match status" value="1"/>
</dbReference>
<keyword evidence="9" id="KW-0406">Ion transport</keyword>
<dbReference type="PROSITE" id="PS52016">
    <property type="entry name" value="TONB_DEPENDENT_REC_3"/>
    <property type="match status" value="1"/>
</dbReference>
<evidence type="ECO:0000256" key="10">
    <source>
        <dbReference type="ARBA" id="ARBA00023077"/>
    </source>
</evidence>
<keyword evidence="3 14" id="KW-0813">Transport</keyword>
<dbReference type="GO" id="GO:0015344">
    <property type="term" value="F:siderophore uptake transmembrane transporter activity"/>
    <property type="evidence" value="ECO:0007669"/>
    <property type="project" value="TreeGrafter"/>
</dbReference>
<dbReference type="Gene3D" id="2.60.40.1120">
    <property type="entry name" value="Carboxypeptidase-like, regulatory domain"/>
    <property type="match status" value="1"/>
</dbReference>
<keyword evidence="12 19" id="KW-0675">Receptor</keyword>
<keyword evidence="8" id="KW-0408">Iron</keyword>
<dbReference type="RefSeq" id="WP_155599807.1">
    <property type="nucleotide sequence ID" value="NZ_RCNR01000015.1"/>
</dbReference>
<comment type="similarity">
    <text evidence="2 14 15">Belongs to the TonB-dependent receptor family.</text>
</comment>
<dbReference type="Pfam" id="PF00593">
    <property type="entry name" value="TonB_dep_Rec_b-barrel"/>
    <property type="match status" value="1"/>
</dbReference>
<evidence type="ECO:0000256" key="2">
    <source>
        <dbReference type="ARBA" id="ARBA00009810"/>
    </source>
</evidence>
<keyword evidence="6 14" id="KW-0812">Transmembrane</keyword>
<keyword evidence="4 14" id="KW-1134">Transmembrane beta strand</keyword>
<evidence type="ECO:0000313" key="20">
    <source>
        <dbReference type="Proteomes" id="UP000540519"/>
    </source>
</evidence>
<evidence type="ECO:0000256" key="5">
    <source>
        <dbReference type="ARBA" id="ARBA00022496"/>
    </source>
</evidence>
<dbReference type="CDD" id="cd01347">
    <property type="entry name" value="ligand_gated_channel"/>
    <property type="match status" value="1"/>
</dbReference>
<dbReference type="GO" id="GO:0038023">
    <property type="term" value="F:signaling receptor activity"/>
    <property type="evidence" value="ECO:0007669"/>
    <property type="project" value="InterPro"/>
</dbReference>
<sequence>MNNCIQIILALLLSNATFAQISVTGKITDSYGTPVFGATISYSNSTSKNMGGSITQENGNFNFELSETGNYLIKVSYIGLKSLSFQKPFNQVKSYDLGVLKLQENVEQLQSVEIVGRARTDYTSDYSFSATKIAILNKDLPQAISTVTKELIADRQAFKLADAVKVVSGVTPSSIYNQYNIRGISQNEEGQIINGLRTRQFYFLQPLTSNIEKVEVIKGPASASFASVDPGGSINMVTKKPLKENKKEVSFAVSSFSTLRGALDFTGPLNEDKTLLYRFNAAYEEAGSYRDLVKNKSILISPSFSYLPNDKTAINVEMIYNDMNGFLDRGQPIFGAIDGVTSLTSTPISLNLGATNDFFNSKELILTGSLSHKFSEAISFNTSYMKQTWKEDLEEHRTISAFAVDIDNNTIPSLAAMRFVQRKQDWMVDNLNAYFNFDFKTGDLSHKLLVGYDLHYWKKQVGGGQNSARGYLLNDGTITNSFDVTNADAYQTITYNGVTLPKPNVAHFNLENPDYSIKIPEEYTFNSQFAIPPALTTSNAVYIQEQLKWKKISLILGLRNEWFEDITNYNTTNELSFTNNRLIPRIGLTYEVNDNINVYGTYLEGFQPQSNTVTLLPSTGQFFWADESASQFDPLVSDLTEFGIKADLFKKHIKLNMAVYEINQRNVLMSANDPENPDLLTQRGADRSRGFEMDIAGYLLPNWQINASYSYIDAEIVSDANEALIGERKENTPRNSANLWTRYNFEQGTLLNDWGIGFGIQSQGSKVPWFTRAFEVPGFTIFDAAFYYTPAASNLQIALNAGNIFDKTYWLGAQTYLRLFPGAPRNFTLSATYKF</sequence>
<feature type="domain" description="TonB-dependent receptor plug" evidence="18">
    <location>
        <begin position="138"/>
        <end position="232"/>
    </location>
</feature>
<dbReference type="AlphaFoldDB" id="A0A7X2ZTM6"/>
<evidence type="ECO:0000256" key="12">
    <source>
        <dbReference type="ARBA" id="ARBA00023170"/>
    </source>
</evidence>
<dbReference type="InterPro" id="IPR000531">
    <property type="entry name" value="Beta-barrel_TonB"/>
</dbReference>
<evidence type="ECO:0000259" key="17">
    <source>
        <dbReference type="Pfam" id="PF00593"/>
    </source>
</evidence>
<comment type="subcellular location">
    <subcellularLocation>
        <location evidence="1 14">Cell outer membrane</location>
        <topology evidence="1 14">Multi-pass membrane protein</topology>
    </subcellularLocation>
</comment>
<dbReference type="PANTHER" id="PTHR32552:SF68">
    <property type="entry name" value="FERRICHROME OUTER MEMBRANE TRANSPORTER_PHAGE RECEPTOR"/>
    <property type="match status" value="1"/>
</dbReference>
<accession>A0A7X2ZTM6</accession>